<feature type="compositionally biased region" description="Low complexity" evidence="13">
    <location>
        <begin position="9"/>
        <end position="39"/>
    </location>
</feature>
<dbReference type="FunFam" id="3.30.590.50:FF:000002">
    <property type="entry name" value="Glutamate--cysteine ligase catalytic subunit"/>
    <property type="match status" value="1"/>
</dbReference>
<evidence type="ECO:0000256" key="13">
    <source>
        <dbReference type="SAM" id="MobiDB-lite"/>
    </source>
</evidence>
<feature type="region of interest" description="Disordered" evidence="13">
    <location>
        <begin position="153"/>
        <end position="499"/>
    </location>
</feature>
<keyword evidence="4" id="KW-0436">Ligase</keyword>
<organism evidence="15 16">
    <name type="scientific">Nadsonia fulvescens var. elongata DSM 6958</name>
    <dbReference type="NCBI Taxonomy" id="857566"/>
    <lineage>
        <taxon>Eukaryota</taxon>
        <taxon>Fungi</taxon>
        <taxon>Dikarya</taxon>
        <taxon>Ascomycota</taxon>
        <taxon>Saccharomycotina</taxon>
        <taxon>Dipodascomycetes</taxon>
        <taxon>Dipodascales</taxon>
        <taxon>Dipodascales incertae sedis</taxon>
        <taxon>Nadsonia</taxon>
    </lineage>
</organism>
<dbReference type="SMART" id="SM00249">
    <property type="entry name" value="PHD"/>
    <property type="match status" value="1"/>
</dbReference>
<dbReference type="GO" id="GO:0005524">
    <property type="term" value="F:ATP binding"/>
    <property type="evidence" value="ECO:0007669"/>
    <property type="project" value="UniProtKB-KW"/>
</dbReference>
<feature type="compositionally biased region" description="Low complexity" evidence="13">
    <location>
        <begin position="259"/>
        <end position="278"/>
    </location>
</feature>
<evidence type="ECO:0000256" key="2">
    <source>
        <dbReference type="ARBA" id="ARBA00008100"/>
    </source>
</evidence>
<evidence type="ECO:0000256" key="4">
    <source>
        <dbReference type="ARBA" id="ARBA00022598"/>
    </source>
</evidence>
<feature type="compositionally biased region" description="Low complexity" evidence="13">
    <location>
        <begin position="441"/>
        <end position="472"/>
    </location>
</feature>
<gene>
    <name evidence="15" type="ORF">NADFUDRAFT_53751</name>
</gene>
<feature type="compositionally biased region" description="Basic and acidic residues" evidence="13">
    <location>
        <begin position="284"/>
        <end position="316"/>
    </location>
</feature>
<dbReference type="PANTHER" id="PTHR11164:SF0">
    <property type="entry name" value="GLUTAMATE--CYSTEINE LIGASE CATALYTIC SUBUNIT"/>
    <property type="match status" value="1"/>
</dbReference>
<dbReference type="GO" id="GO:0006750">
    <property type="term" value="P:glutathione biosynthetic process"/>
    <property type="evidence" value="ECO:0007669"/>
    <property type="project" value="UniProtKB-UniPathway"/>
</dbReference>
<reference evidence="15 16" key="1">
    <citation type="journal article" date="2016" name="Proc. Natl. Acad. Sci. U.S.A.">
        <title>Comparative genomics of biotechnologically important yeasts.</title>
        <authorList>
            <person name="Riley R."/>
            <person name="Haridas S."/>
            <person name="Wolfe K.H."/>
            <person name="Lopes M.R."/>
            <person name="Hittinger C.T."/>
            <person name="Goeker M."/>
            <person name="Salamov A.A."/>
            <person name="Wisecaver J.H."/>
            <person name="Long T.M."/>
            <person name="Calvey C.H."/>
            <person name="Aerts A.L."/>
            <person name="Barry K.W."/>
            <person name="Choi C."/>
            <person name="Clum A."/>
            <person name="Coughlan A.Y."/>
            <person name="Deshpande S."/>
            <person name="Douglass A.P."/>
            <person name="Hanson S.J."/>
            <person name="Klenk H.-P."/>
            <person name="LaButti K.M."/>
            <person name="Lapidus A."/>
            <person name="Lindquist E.A."/>
            <person name="Lipzen A.M."/>
            <person name="Meier-Kolthoff J.P."/>
            <person name="Ohm R.A."/>
            <person name="Otillar R.P."/>
            <person name="Pangilinan J.L."/>
            <person name="Peng Y."/>
            <person name="Rokas A."/>
            <person name="Rosa C.A."/>
            <person name="Scheuner C."/>
            <person name="Sibirny A.A."/>
            <person name="Slot J.C."/>
            <person name="Stielow J.B."/>
            <person name="Sun H."/>
            <person name="Kurtzman C.P."/>
            <person name="Blackwell M."/>
            <person name="Grigoriev I.V."/>
            <person name="Jeffries T.W."/>
        </authorList>
    </citation>
    <scope>NUCLEOTIDE SEQUENCE [LARGE SCALE GENOMIC DNA]</scope>
    <source>
        <strain evidence="15 16">DSM 6958</strain>
    </source>
</reference>
<comment type="similarity">
    <text evidence="2">Belongs to the glutamate--cysteine ligase type 3 family.</text>
</comment>
<evidence type="ECO:0000256" key="10">
    <source>
        <dbReference type="ARBA" id="ARBA00022840"/>
    </source>
</evidence>
<feature type="region of interest" description="Disordered" evidence="13">
    <location>
        <begin position="1"/>
        <end position="39"/>
    </location>
</feature>
<dbReference type="AlphaFoldDB" id="A0A1E3PCG0"/>
<feature type="compositionally biased region" description="Basic and acidic residues" evidence="13">
    <location>
        <begin position="235"/>
        <end position="254"/>
    </location>
</feature>
<evidence type="ECO:0000256" key="8">
    <source>
        <dbReference type="ARBA" id="ARBA00022771"/>
    </source>
</evidence>
<dbReference type="PANTHER" id="PTHR11164">
    <property type="entry name" value="GLUTAMATE CYSTEINE LIGASE"/>
    <property type="match status" value="1"/>
</dbReference>
<dbReference type="GO" id="GO:0008270">
    <property type="term" value="F:zinc ion binding"/>
    <property type="evidence" value="ECO:0007669"/>
    <property type="project" value="UniProtKB-KW"/>
</dbReference>
<keyword evidence="16" id="KW-1185">Reference proteome</keyword>
<feature type="compositionally biased region" description="Basic and acidic residues" evidence="13">
    <location>
        <begin position="475"/>
        <end position="486"/>
    </location>
</feature>
<evidence type="ECO:0000256" key="3">
    <source>
        <dbReference type="ARBA" id="ARBA00012220"/>
    </source>
</evidence>
<keyword evidence="6" id="KW-0479">Metal-binding</keyword>
<sequence>MSARRVSRSRSSAQQAQSVEPVIPSSSSPSSPAAAGSSPVSSAEITRCICGHDELHFPDRRHFSAYLPVNSPFLTNPDTIDSGLFIQCETCDVWQHGFCVGFYQESSVPDVYFCEKCRPDLHVVVVRPSGKTSTYVGSEDNRENIEMVLKHGASASAEEDNEIPENSKGEANQRKPKVTSRNMESNEDLNKLDNLSPADNIEDSQIKDKSTNDTIDSVNHSPAPNIPLRSPNADKSSHLMVEHLKHENSEDENKNPTISNASGRSSRSLRSTLNSRSGDAAYEETLRRVLEESVNDKKHISDESDGKHNELRKSKPSESVSNIARKSGDSELAGKPNDELRRDGDPALSSSSSSSRSSRSKKRQVSNNYASYDEDTNTNEAVTNSNNDRSLPVKSKRKRRVMNEPVNNQELTGDEDTPNNTDTGHGSFKTTAPKRRRQDDTSNATTTNNNNPITSVTPTSSKGGSSKGGSRSSKSKPEDYVNDKPSKPRIPGSRSQLNDMKRRVAAILEFIGRTQVEMAQENSDESKRSPFGPTESTSTDITTRINSIDESLMDEQSIQNPSESDAQSTYLFESSKSLQMMDGLTRKLLLWEQKFGRSVGTPLHWDDAKKHADYVREQGIVQLMNIYNKTKKIKSTQLLWGDEVEYMVISYDDDHKQANLSLRQAEILDTLAHAEACGELDGSNVTYHPEYGRFMLEATPANPYTGEPSDLITVESNMVTRRKIAKRHMKDTEVPLTITSFPRLGVQGQFTDPYFSVDGAASKSLFLPDQIINTHARFPTLTANIRRRRGEKVAMNIPIFKDTDTPSPFIDPDVPKLAERGLFGDNDKEALTAAKPDHIYLDSMGFGMGCCCLQITFQARDISEGRDLYDSLAPLTPILMALTAGSPTYRGYLADQDTRWNVISGAVDDRTPYERNLSDENPTGKQQRIPKSRYDSIDCYISTRVYNNGEAKMNDIPIVQNDTIREKLKQNSDMDDLLSQHFSHLFIRDPLSIFEELLEQDNENSSDHFENIQSTNWQTMRFKPPPPNSPIGWRVEFRSMEVQLTDFENAAFSVFTVLLTRIIISYNLNLYMPLSMVDANMKTAHKRNAVIDEKFYFRSNLANDDESIASVSFNQLSVDEIINGSANKFIGLVPLIKQYLHSISVPVDTLCQLERYLSLISRRASGELVTTATWIRNFITNHVAYKHDSVISSEINYDLCKLMEEISNGKKWNDADGAKTLLNGFKPNYS</sequence>
<evidence type="ECO:0000256" key="6">
    <source>
        <dbReference type="ARBA" id="ARBA00022723"/>
    </source>
</evidence>
<feature type="domain" description="Zinc finger PHD-type" evidence="14">
    <location>
        <begin position="47"/>
        <end position="118"/>
    </location>
</feature>
<evidence type="ECO:0000256" key="12">
    <source>
        <dbReference type="ARBA" id="ARBA00032122"/>
    </source>
</evidence>
<dbReference type="Pfam" id="PF20826">
    <property type="entry name" value="PHD_5"/>
    <property type="match status" value="1"/>
</dbReference>
<protein>
    <recommendedName>
        <fullName evidence="3">glutamate--cysteine ligase</fullName>
        <ecNumber evidence="3">6.3.2.2</ecNumber>
    </recommendedName>
    <alternativeName>
        <fullName evidence="12">Gamma-ECS</fullName>
    </alternativeName>
    <alternativeName>
        <fullName evidence="11">Gamma-glutamylcysteine synthetase</fullName>
    </alternativeName>
</protein>
<dbReference type="OrthoDB" id="7939818at2759"/>
<dbReference type="Gene3D" id="3.30.40.10">
    <property type="entry name" value="Zinc/RING finger domain, C3HC4 (zinc finger)"/>
    <property type="match status" value="1"/>
</dbReference>
<dbReference type="InterPro" id="IPR013083">
    <property type="entry name" value="Znf_RING/FYVE/PHD"/>
</dbReference>
<dbReference type="Gene3D" id="1.10.8.960">
    <property type="match status" value="1"/>
</dbReference>
<evidence type="ECO:0000256" key="7">
    <source>
        <dbReference type="ARBA" id="ARBA00022741"/>
    </source>
</evidence>
<feature type="region of interest" description="Disordered" evidence="13">
    <location>
        <begin position="517"/>
        <end position="541"/>
    </location>
</feature>
<dbReference type="PROSITE" id="PS01359">
    <property type="entry name" value="ZF_PHD_1"/>
    <property type="match status" value="1"/>
</dbReference>
<evidence type="ECO:0000256" key="5">
    <source>
        <dbReference type="ARBA" id="ARBA00022684"/>
    </source>
</evidence>
<evidence type="ECO:0000313" key="16">
    <source>
        <dbReference type="Proteomes" id="UP000095009"/>
    </source>
</evidence>
<dbReference type="Proteomes" id="UP000095009">
    <property type="component" value="Unassembled WGS sequence"/>
</dbReference>
<dbReference type="SUPFAM" id="SSF55931">
    <property type="entry name" value="Glutamine synthetase/guanido kinase"/>
    <property type="match status" value="1"/>
</dbReference>
<evidence type="ECO:0000256" key="9">
    <source>
        <dbReference type="ARBA" id="ARBA00022833"/>
    </source>
</evidence>
<feature type="compositionally biased region" description="Basic and acidic residues" evidence="13">
    <location>
        <begin position="336"/>
        <end position="345"/>
    </location>
</feature>
<dbReference type="InterPro" id="IPR011011">
    <property type="entry name" value="Znf_FYVE_PHD"/>
</dbReference>
<dbReference type="GO" id="GO:0004357">
    <property type="term" value="F:glutamate-cysteine ligase activity"/>
    <property type="evidence" value="ECO:0007669"/>
    <property type="project" value="UniProtKB-EC"/>
</dbReference>
<comment type="pathway">
    <text evidence="1">Sulfur metabolism; glutathione biosynthesis; glutathione from L-cysteine and L-glutamate: step 1/2.</text>
</comment>
<dbReference type="SUPFAM" id="SSF57903">
    <property type="entry name" value="FYVE/PHD zinc finger"/>
    <property type="match status" value="1"/>
</dbReference>
<evidence type="ECO:0000313" key="15">
    <source>
        <dbReference type="EMBL" id="ODQ63103.1"/>
    </source>
</evidence>
<name>A0A1E3PCG0_9ASCO</name>
<dbReference type="EC" id="6.3.2.2" evidence="3"/>
<keyword evidence="9" id="KW-0862">Zinc</keyword>
<feature type="compositionally biased region" description="Polar residues" evidence="13">
    <location>
        <begin position="418"/>
        <end position="430"/>
    </location>
</feature>
<keyword evidence="8" id="KW-0863">Zinc-finger</keyword>
<proteinExistence type="inferred from homology"/>
<accession>A0A1E3PCG0</accession>
<feature type="compositionally biased region" description="Polar residues" evidence="13">
    <location>
        <begin position="378"/>
        <end position="389"/>
    </location>
</feature>
<dbReference type="InterPro" id="IPR019786">
    <property type="entry name" value="Zinc_finger_PHD-type_CS"/>
</dbReference>
<dbReference type="InterPro" id="IPR014746">
    <property type="entry name" value="Gln_synth/guanido_kin_cat_dom"/>
</dbReference>
<dbReference type="InterPro" id="IPR001965">
    <property type="entry name" value="Znf_PHD"/>
</dbReference>
<keyword evidence="7" id="KW-0547">Nucleotide-binding</keyword>
<keyword evidence="5" id="KW-0317">Glutathione biosynthesis</keyword>
<evidence type="ECO:0000259" key="14">
    <source>
        <dbReference type="SMART" id="SM00249"/>
    </source>
</evidence>
<dbReference type="InterPro" id="IPR004308">
    <property type="entry name" value="GCS"/>
</dbReference>
<dbReference type="FunFam" id="3.30.590.50:FF:000001">
    <property type="entry name" value="Glutamate-cysteine ligase Gcs1"/>
    <property type="match status" value="1"/>
</dbReference>
<evidence type="ECO:0000256" key="1">
    <source>
        <dbReference type="ARBA" id="ARBA00005006"/>
    </source>
</evidence>
<keyword evidence="10" id="KW-0067">ATP-binding</keyword>
<dbReference type="EMBL" id="KV454416">
    <property type="protein sequence ID" value="ODQ63103.1"/>
    <property type="molecule type" value="Genomic_DNA"/>
</dbReference>
<evidence type="ECO:0000256" key="11">
    <source>
        <dbReference type="ARBA" id="ARBA00030585"/>
    </source>
</evidence>
<dbReference type="STRING" id="857566.A0A1E3PCG0"/>
<feature type="compositionally biased region" description="Polar residues" evidence="13">
    <location>
        <begin position="212"/>
        <end position="222"/>
    </location>
</feature>
<dbReference type="Gene3D" id="3.30.590.50">
    <property type="match status" value="2"/>
</dbReference>
<dbReference type="UniPathway" id="UPA00142">
    <property type="reaction ID" value="UER00209"/>
</dbReference>
<dbReference type="Pfam" id="PF03074">
    <property type="entry name" value="GCS"/>
    <property type="match status" value="1"/>
</dbReference>